<evidence type="ECO:0000313" key="2">
    <source>
        <dbReference type="Proteomes" id="UP000288805"/>
    </source>
</evidence>
<protein>
    <recommendedName>
        <fullName evidence="3">Disease resistance protein</fullName>
    </recommendedName>
</protein>
<evidence type="ECO:0008006" key="3">
    <source>
        <dbReference type="Google" id="ProtNLM"/>
    </source>
</evidence>
<dbReference type="AlphaFoldDB" id="A0A438GEP4"/>
<proteinExistence type="predicted"/>
<organism evidence="1 2">
    <name type="scientific">Vitis vinifera</name>
    <name type="common">Grape</name>
    <dbReference type="NCBI Taxonomy" id="29760"/>
    <lineage>
        <taxon>Eukaryota</taxon>
        <taxon>Viridiplantae</taxon>
        <taxon>Streptophyta</taxon>
        <taxon>Embryophyta</taxon>
        <taxon>Tracheophyta</taxon>
        <taxon>Spermatophyta</taxon>
        <taxon>Magnoliopsida</taxon>
        <taxon>eudicotyledons</taxon>
        <taxon>Gunneridae</taxon>
        <taxon>Pentapetalae</taxon>
        <taxon>rosids</taxon>
        <taxon>Vitales</taxon>
        <taxon>Vitaceae</taxon>
        <taxon>Viteae</taxon>
        <taxon>Vitis</taxon>
    </lineage>
</organism>
<dbReference type="Proteomes" id="UP000288805">
    <property type="component" value="Unassembled WGS sequence"/>
</dbReference>
<name>A0A438GEP4_VITVI</name>
<sequence length="129" mass="14490">MENCYIFPSSMLNRLQSLQFLRAVDCSSLKVVDCSSLEVVYDMEWINVKEAVTATLLTSLVRDLVQLQDLRVSSCGVEELVVKEDGVETAPKFVFPIMTSLRLMNLQQFKSFYPGTHTIMAFVEKAGGV</sequence>
<evidence type="ECO:0000313" key="1">
    <source>
        <dbReference type="EMBL" id="RVW70677.1"/>
    </source>
</evidence>
<gene>
    <name evidence="1" type="ORF">CK203_058992</name>
</gene>
<accession>A0A438GEP4</accession>
<dbReference type="EMBL" id="QGNW01000458">
    <property type="protein sequence ID" value="RVW70677.1"/>
    <property type="molecule type" value="Genomic_DNA"/>
</dbReference>
<reference evidence="1 2" key="1">
    <citation type="journal article" date="2018" name="PLoS Genet.">
        <title>Population sequencing reveals clonal diversity and ancestral inbreeding in the grapevine cultivar Chardonnay.</title>
        <authorList>
            <person name="Roach M.J."/>
            <person name="Johnson D.L."/>
            <person name="Bohlmann J."/>
            <person name="van Vuuren H.J."/>
            <person name="Jones S.J."/>
            <person name="Pretorius I.S."/>
            <person name="Schmidt S.A."/>
            <person name="Borneman A.R."/>
        </authorList>
    </citation>
    <scope>NUCLEOTIDE SEQUENCE [LARGE SCALE GENOMIC DNA]</scope>
    <source>
        <strain evidence="2">cv. Chardonnay</strain>
        <tissue evidence="1">Leaf</tissue>
    </source>
</reference>
<comment type="caution">
    <text evidence="1">The sequence shown here is derived from an EMBL/GenBank/DDBJ whole genome shotgun (WGS) entry which is preliminary data.</text>
</comment>